<dbReference type="PANTHER" id="PTHR11153">
    <property type="entry name" value="SIDEROFLEXIN"/>
    <property type="match status" value="1"/>
</dbReference>
<dbReference type="Pfam" id="PF03820">
    <property type="entry name" value="SFXNs"/>
    <property type="match status" value="1"/>
</dbReference>
<dbReference type="Gene3D" id="3.40.630.30">
    <property type="match status" value="1"/>
</dbReference>
<organism evidence="9 10">
    <name type="scientific">Phlebotomus papatasi</name>
    <name type="common">Sandfly</name>
    <dbReference type="NCBI Taxonomy" id="29031"/>
    <lineage>
        <taxon>Eukaryota</taxon>
        <taxon>Metazoa</taxon>
        <taxon>Ecdysozoa</taxon>
        <taxon>Arthropoda</taxon>
        <taxon>Hexapoda</taxon>
        <taxon>Insecta</taxon>
        <taxon>Pterygota</taxon>
        <taxon>Neoptera</taxon>
        <taxon>Endopterygota</taxon>
        <taxon>Diptera</taxon>
        <taxon>Nematocera</taxon>
        <taxon>Psychodoidea</taxon>
        <taxon>Psychodidae</taxon>
        <taxon>Phlebotomus</taxon>
        <taxon>Phlebotomus</taxon>
    </lineage>
</organism>
<keyword evidence="8" id="KW-0472">Membrane</keyword>
<keyword evidence="10" id="KW-1185">Reference proteome</keyword>
<evidence type="ECO:0000256" key="1">
    <source>
        <dbReference type="ARBA" id="ARBA00004225"/>
    </source>
</evidence>
<dbReference type="Proteomes" id="UP000092462">
    <property type="component" value="Unassembled WGS sequence"/>
</dbReference>
<dbReference type="SUPFAM" id="SSF55729">
    <property type="entry name" value="Acyl-CoA N-acyltransferases (Nat)"/>
    <property type="match status" value="1"/>
</dbReference>
<dbReference type="NCBIfam" id="TIGR00798">
    <property type="entry name" value="mtc"/>
    <property type="match status" value="1"/>
</dbReference>
<evidence type="ECO:0000256" key="2">
    <source>
        <dbReference type="ARBA" id="ARBA00005974"/>
    </source>
</evidence>
<dbReference type="GO" id="GO:0015075">
    <property type="term" value="F:monoatomic ion transmembrane transporter activity"/>
    <property type="evidence" value="ECO:0007669"/>
    <property type="project" value="InterPro"/>
</dbReference>
<keyword evidence="3" id="KW-0813">Transport</keyword>
<dbReference type="InterPro" id="IPR004686">
    <property type="entry name" value="Mtc"/>
</dbReference>
<dbReference type="InterPro" id="IPR016181">
    <property type="entry name" value="Acyl_CoA_acyltransferase"/>
</dbReference>
<sequence>CGIIPIAIPLFEIHSKLCLHDSQAISDELDRAAKIVQDYKAEKPVEAKSISEIWRAKYIYDSAFHPETGEKMIIIGRMSAQVPMNMLITGCMMTFYRSTPAVVFWQWLNQSFNALVNYTNRSGSSPISNNQLFTSYCLATGGALATALSLNRLCKTAPPLVGRLVPLAAVAAANCINIPMMRMQELQQGVELYDENNNRVGVSVNAAQKGITAVVLSRISMAMPGMVFTPMLATFLEKKGVFRRFPWANAPIQTLFCGFCLTFATPLCCALYSQKASIRVDQLEKEVQENVKKISPDSAIKTVEIPRKMRPFVLIREMRKQDEIACEELVKNYILSGARQAFVETIFKEVRLYYTPTDSAVLGYCFHLLRNTFFQMKPNRCWLAELHYNSITEPHDFEIFFNDPPNEQQVARRKIISTVSLKNHRNLHNSAWLFRFGFSQKDQIPRLAEALIAHTLDFCKENRFSTLEAVTRECDDDLRDVYTKVGFTMKQIYHKQISV</sequence>
<proteinExistence type="inferred from homology"/>
<evidence type="ECO:0000256" key="4">
    <source>
        <dbReference type="ARBA" id="ARBA00022692"/>
    </source>
</evidence>
<dbReference type="EnsemblMetazoa" id="PPAI008554-RA">
    <property type="protein sequence ID" value="PPAI008554-PA"/>
    <property type="gene ID" value="PPAI008554"/>
</dbReference>
<keyword evidence="5" id="KW-0029">Amino-acid transport</keyword>
<dbReference type="VEuPathDB" id="VectorBase:PPAI008554"/>
<accession>A0A1B0DJY0</accession>
<dbReference type="GO" id="GO:0140300">
    <property type="term" value="P:serine import into mitochondrion"/>
    <property type="evidence" value="ECO:0007669"/>
    <property type="project" value="TreeGrafter"/>
</dbReference>
<name>A0A1B0DJY0_PHLPP</name>
<evidence type="ECO:0000256" key="6">
    <source>
        <dbReference type="ARBA" id="ARBA00022989"/>
    </source>
</evidence>
<keyword evidence="6" id="KW-1133">Transmembrane helix</keyword>
<dbReference type="PANTHER" id="PTHR11153:SF8">
    <property type="entry name" value="SIDEROFLEXIN-1"/>
    <property type="match status" value="1"/>
</dbReference>
<reference evidence="9" key="1">
    <citation type="submission" date="2022-08" db="UniProtKB">
        <authorList>
            <consortium name="EnsemblMetazoa"/>
        </authorList>
    </citation>
    <scope>IDENTIFICATION</scope>
    <source>
        <strain evidence="9">Israel</strain>
    </source>
</reference>
<evidence type="ECO:0000313" key="10">
    <source>
        <dbReference type="Proteomes" id="UP000092462"/>
    </source>
</evidence>
<evidence type="ECO:0000256" key="8">
    <source>
        <dbReference type="ARBA" id="ARBA00023136"/>
    </source>
</evidence>
<evidence type="ECO:0000313" key="9">
    <source>
        <dbReference type="EnsemblMetazoa" id="PPAI008554-PA"/>
    </source>
</evidence>
<dbReference type="GO" id="GO:0005743">
    <property type="term" value="C:mitochondrial inner membrane"/>
    <property type="evidence" value="ECO:0007669"/>
    <property type="project" value="TreeGrafter"/>
</dbReference>
<dbReference type="VEuPathDB" id="VectorBase:PPAPM1_002573"/>
<dbReference type="AlphaFoldDB" id="A0A1B0DJY0"/>
<protein>
    <submittedName>
        <fullName evidence="9">Uncharacterized protein</fullName>
    </submittedName>
</protein>
<evidence type="ECO:0000256" key="7">
    <source>
        <dbReference type="ARBA" id="ARBA00023128"/>
    </source>
</evidence>
<dbReference type="VEuPathDB" id="VectorBase:PPAPM1_008341"/>
<comment type="similarity">
    <text evidence="2">Belongs to the sideroflexin family.</text>
</comment>
<comment type="subcellular location">
    <subcellularLocation>
        <location evidence="1">Mitochondrion membrane</location>
        <topology evidence="1">Multi-pass membrane protein</topology>
    </subcellularLocation>
</comment>
<keyword evidence="4" id="KW-0812">Transmembrane</keyword>
<evidence type="ECO:0000256" key="3">
    <source>
        <dbReference type="ARBA" id="ARBA00022448"/>
    </source>
</evidence>
<keyword evidence="7" id="KW-0496">Mitochondrion</keyword>
<evidence type="ECO:0000256" key="5">
    <source>
        <dbReference type="ARBA" id="ARBA00022970"/>
    </source>
</evidence>
<dbReference type="EMBL" id="AJVK01006358">
    <property type="status" value="NOT_ANNOTATED_CDS"/>
    <property type="molecule type" value="Genomic_DNA"/>
</dbReference>